<dbReference type="Proteomes" id="UP000595933">
    <property type="component" value="Chromosome"/>
</dbReference>
<feature type="region of interest" description="Disordered" evidence="1">
    <location>
        <begin position="170"/>
        <end position="195"/>
    </location>
</feature>
<gene>
    <name evidence="2" type="ORF">I6H70_09780</name>
</gene>
<name>A0A9X7V5U9_9GAMM</name>
<protein>
    <submittedName>
        <fullName evidence="2">Uncharacterized protein</fullName>
    </submittedName>
</protein>
<evidence type="ECO:0000313" key="3">
    <source>
        <dbReference type="Proteomes" id="UP000595933"/>
    </source>
</evidence>
<evidence type="ECO:0000313" key="2">
    <source>
        <dbReference type="EMBL" id="QQN52665.1"/>
    </source>
</evidence>
<feature type="region of interest" description="Disordered" evidence="1">
    <location>
        <begin position="69"/>
        <end position="106"/>
    </location>
</feature>
<organism evidence="2 3">
    <name type="scientific">Stutzerimonas balearica</name>
    <dbReference type="NCBI Taxonomy" id="74829"/>
    <lineage>
        <taxon>Bacteria</taxon>
        <taxon>Pseudomonadati</taxon>
        <taxon>Pseudomonadota</taxon>
        <taxon>Gammaproteobacteria</taxon>
        <taxon>Pseudomonadales</taxon>
        <taxon>Pseudomonadaceae</taxon>
        <taxon>Stutzerimonas</taxon>
    </lineage>
</organism>
<evidence type="ECO:0000256" key="1">
    <source>
        <dbReference type="SAM" id="MobiDB-lite"/>
    </source>
</evidence>
<feature type="compositionally biased region" description="Basic and acidic residues" evidence="1">
    <location>
        <begin position="177"/>
        <end position="195"/>
    </location>
</feature>
<accession>A0A9X7V5U9</accession>
<sequence length="217" mass="24119">MAYIARKTRQSERSVRRYLAQMRESGWLLTVKYGNGGRGFATEYRVNPLWITNPANLAPFATELDETLTNDNQKDDSRGTKRVTPVSAQPSGTIKEPKAGQGNDASTLSEAFPASMQAAAQKLLHQCPIESRQLLINEISFRTAAGQVRNPIGLLRKLVALAQQGNFVPSAKSRQPTLDRARHKPDWAQEPDKRYGNQSIQAVMETLGMPIKVRTDD</sequence>
<dbReference type="AlphaFoldDB" id="A0A9X7V5U9"/>
<dbReference type="RefSeq" id="WP_200293852.1">
    <property type="nucleotide sequence ID" value="NZ_CP067013.1"/>
</dbReference>
<reference evidence="2 3" key="1">
    <citation type="submission" date="2020-12" db="EMBL/GenBank/DDBJ databases">
        <title>FDA dAtabase for Regulatory Grade micrObial Sequences (FDA-ARGOS): Supporting development and validation of Infectious Disease Dx tests.</title>
        <authorList>
            <person name="Sproer C."/>
            <person name="Gronow S."/>
            <person name="Severitt S."/>
            <person name="Schroder I."/>
            <person name="Tallon L."/>
            <person name="Sadzewicz L."/>
            <person name="Zhao X."/>
            <person name="Boylan J."/>
            <person name="Ott S."/>
            <person name="Bowen H."/>
            <person name="Vavikolanu K."/>
            <person name="Mehta A."/>
            <person name="Aluvathingal J."/>
            <person name="Nadendla S."/>
            <person name="Lowell S."/>
            <person name="Myers T."/>
            <person name="Yan Y."/>
            <person name="Sichtig H."/>
        </authorList>
    </citation>
    <scope>NUCLEOTIDE SEQUENCE [LARGE SCALE GENOMIC DNA]</scope>
    <source>
        <strain evidence="2 3">FDAARGOS_1013</strain>
    </source>
</reference>
<proteinExistence type="predicted"/>
<dbReference type="EMBL" id="CP067013">
    <property type="protein sequence ID" value="QQN52665.1"/>
    <property type="molecule type" value="Genomic_DNA"/>
</dbReference>